<dbReference type="InterPro" id="IPR035926">
    <property type="entry name" value="NusB-like_sf"/>
</dbReference>
<evidence type="ECO:0000313" key="9">
    <source>
        <dbReference type="Proteomes" id="UP000037716"/>
    </source>
</evidence>
<reference evidence="7 9" key="1">
    <citation type="submission" date="2015-07" db="EMBL/GenBank/DDBJ databases">
        <title>Genome of Polaribacter dokdonenesis DSW-5, isolated from seawater off Dokdo in Korea.</title>
        <authorList>
            <person name="Yoon K."/>
            <person name="Song J.Y."/>
            <person name="Kim J.F."/>
        </authorList>
    </citation>
    <scope>NUCLEOTIDE SEQUENCE [LARGE SCALE GENOMIC DNA]</scope>
    <source>
        <strain evidence="7 9">DSW-5</strain>
    </source>
</reference>
<dbReference type="Pfam" id="PF01029">
    <property type="entry name" value="NusB"/>
    <property type="match status" value="1"/>
</dbReference>
<evidence type="ECO:0000313" key="8">
    <source>
        <dbReference type="EMBL" id="SEE43449.1"/>
    </source>
</evidence>
<dbReference type="InterPro" id="IPR006027">
    <property type="entry name" value="NusB_RsmB_TIM44"/>
</dbReference>
<keyword evidence="3" id="KW-0694">RNA-binding</keyword>
<name>A0A0M9CHM2_9FLAO</name>
<dbReference type="OrthoDB" id="9787568at2"/>
<gene>
    <name evidence="7" type="ORF">I602_1889</name>
    <name evidence="8" type="ORF">SAMN05444353_1658</name>
</gene>
<dbReference type="GO" id="GO:0005829">
    <property type="term" value="C:cytosol"/>
    <property type="evidence" value="ECO:0007669"/>
    <property type="project" value="TreeGrafter"/>
</dbReference>
<evidence type="ECO:0000256" key="1">
    <source>
        <dbReference type="ARBA" id="ARBA00005952"/>
    </source>
</evidence>
<dbReference type="STRING" id="1300348.I602_1889"/>
<dbReference type="RefSeq" id="WP_053974436.1">
    <property type="nucleotide sequence ID" value="NZ_FNUE01000002.1"/>
</dbReference>
<dbReference type="PANTHER" id="PTHR11078:SF3">
    <property type="entry name" value="ANTITERMINATION NUSB DOMAIN-CONTAINING PROTEIN"/>
    <property type="match status" value="1"/>
</dbReference>
<dbReference type="GO" id="GO:0031564">
    <property type="term" value="P:transcription antitermination"/>
    <property type="evidence" value="ECO:0007669"/>
    <property type="project" value="UniProtKB-KW"/>
</dbReference>
<evidence type="ECO:0000256" key="3">
    <source>
        <dbReference type="ARBA" id="ARBA00022884"/>
    </source>
</evidence>
<sequence>MINRRHIRVKVMQSVYAMQQSHNDDMVREEKFLKHSILKIFDLYVLNIQLLVEVQKLASKKMELSKRKILATSEDLKPNTKFIDNKVINAIAESISMESYLEVNKLSNWSLDDEYVKILFDELQKSDLYKNYLDNKEDSYKIDKAFVHDFYKEIIAPNEKLAEYYEDKMISWVDDIPFVNTWVLKTLSKQKESKNFILGNLYKDKDDEDFVSELFRKTMLKSKTYEQDITDKTPNWETDRIADIDMILIKMAITEFVNFASIPVRVTINEYIEIAKDYSTSKSSYFINGVLDKISKEFTKDKRIVKIGRGLL</sequence>
<evidence type="ECO:0000256" key="4">
    <source>
        <dbReference type="ARBA" id="ARBA00023015"/>
    </source>
</evidence>
<evidence type="ECO:0000256" key="2">
    <source>
        <dbReference type="ARBA" id="ARBA00022814"/>
    </source>
</evidence>
<organism evidence="7 9">
    <name type="scientific">Polaribacter dokdonensis DSW-5</name>
    <dbReference type="NCBI Taxonomy" id="1300348"/>
    <lineage>
        <taxon>Bacteria</taxon>
        <taxon>Pseudomonadati</taxon>
        <taxon>Bacteroidota</taxon>
        <taxon>Flavobacteriia</taxon>
        <taxon>Flavobacteriales</taxon>
        <taxon>Flavobacteriaceae</taxon>
    </lineage>
</organism>
<dbReference type="GO" id="GO:0003723">
    <property type="term" value="F:RNA binding"/>
    <property type="evidence" value="ECO:0007669"/>
    <property type="project" value="UniProtKB-KW"/>
</dbReference>
<reference evidence="8 10" key="2">
    <citation type="submission" date="2016-10" db="EMBL/GenBank/DDBJ databases">
        <authorList>
            <person name="Varghese N."/>
            <person name="Submissions S."/>
        </authorList>
    </citation>
    <scope>NUCLEOTIDE SEQUENCE [LARGE SCALE GENOMIC DNA]</scope>
    <source>
        <strain evidence="8 10">DSW-5</strain>
    </source>
</reference>
<evidence type="ECO:0000313" key="7">
    <source>
        <dbReference type="EMBL" id="KOY52329.1"/>
    </source>
</evidence>
<dbReference type="EMBL" id="FNUE01000002">
    <property type="protein sequence ID" value="SEE43449.1"/>
    <property type="molecule type" value="Genomic_DNA"/>
</dbReference>
<dbReference type="Proteomes" id="UP000037716">
    <property type="component" value="Unassembled WGS sequence"/>
</dbReference>
<keyword evidence="2" id="KW-0889">Transcription antitermination</keyword>
<comment type="similarity">
    <text evidence="1">Belongs to the NusB family.</text>
</comment>
<dbReference type="EMBL" id="LGBR01000001">
    <property type="protein sequence ID" value="KOY52329.1"/>
    <property type="molecule type" value="Genomic_DNA"/>
</dbReference>
<evidence type="ECO:0000313" key="10">
    <source>
        <dbReference type="Proteomes" id="UP000183071"/>
    </source>
</evidence>
<dbReference type="NCBIfam" id="TIGR01951">
    <property type="entry name" value="nusB"/>
    <property type="match status" value="1"/>
</dbReference>
<comment type="caution">
    <text evidence="7">The sequence shown here is derived from an EMBL/GenBank/DDBJ whole genome shotgun (WGS) entry which is preliminary data.</text>
</comment>
<proteinExistence type="inferred from homology"/>
<evidence type="ECO:0000259" key="6">
    <source>
        <dbReference type="Pfam" id="PF01029"/>
    </source>
</evidence>
<dbReference type="PANTHER" id="PTHR11078">
    <property type="entry name" value="N UTILIZATION SUBSTANCE PROTEIN B-RELATED"/>
    <property type="match status" value="1"/>
</dbReference>
<dbReference type="PATRIC" id="fig|1300348.6.peg.1888"/>
<dbReference type="SUPFAM" id="SSF48013">
    <property type="entry name" value="NusB-like"/>
    <property type="match status" value="1"/>
</dbReference>
<accession>A0A0M9CHM2</accession>
<dbReference type="Gene3D" id="1.10.940.10">
    <property type="entry name" value="NusB-like"/>
    <property type="match status" value="1"/>
</dbReference>
<keyword evidence="10" id="KW-1185">Reference proteome</keyword>
<protein>
    <submittedName>
        <fullName evidence="8">NusB antitermination factor</fullName>
    </submittedName>
    <submittedName>
        <fullName evidence="7">NusB family protein</fullName>
    </submittedName>
</protein>
<feature type="domain" description="NusB/RsmB/TIM44" evidence="6">
    <location>
        <begin position="200"/>
        <end position="296"/>
    </location>
</feature>
<evidence type="ECO:0000256" key="5">
    <source>
        <dbReference type="ARBA" id="ARBA00023163"/>
    </source>
</evidence>
<keyword evidence="5" id="KW-0804">Transcription</keyword>
<keyword evidence="4" id="KW-0805">Transcription regulation</keyword>
<dbReference type="AlphaFoldDB" id="A0A0M9CHM2"/>
<dbReference type="InterPro" id="IPR011605">
    <property type="entry name" value="NusB_fam"/>
</dbReference>
<dbReference type="GO" id="GO:0006353">
    <property type="term" value="P:DNA-templated transcription termination"/>
    <property type="evidence" value="ECO:0007669"/>
    <property type="project" value="InterPro"/>
</dbReference>
<dbReference type="Proteomes" id="UP000183071">
    <property type="component" value="Unassembled WGS sequence"/>
</dbReference>